<accession>A0A9P5PH68</accession>
<reference evidence="1" key="1">
    <citation type="submission" date="2020-11" db="EMBL/GenBank/DDBJ databases">
        <authorList>
            <consortium name="DOE Joint Genome Institute"/>
            <person name="Ahrendt S."/>
            <person name="Riley R."/>
            <person name="Andreopoulos W."/>
            <person name="Labutti K."/>
            <person name="Pangilinan J."/>
            <person name="Ruiz-Duenas F.J."/>
            <person name="Barrasa J.M."/>
            <person name="Sanchez-Garcia M."/>
            <person name="Camarero S."/>
            <person name="Miyauchi S."/>
            <person name="Serrano A."/>
            <person name="Linde D."/>
            <person name="Babiker R."/>
            <person name="Drula E."/>
            <person name="Ayuso-Fernandez I."/>
            <person name="Pacheco R."/>
            <person name="Padilla G."/>
            <person name="Ferreira P."/>
            <person name="Barriuso J."/>
            <person name="Kellner H."/>
            <person name="Castanera R."/>
            <person name="Alfaro M."/>
            <person name="Ramirez L."/>
            <person name="Pisabarro A.G."/>
            <person name="Kuo A."/>
            <person name="Tritt A."/>
            <person name="Lipzen A."/>
            <person name="He G."/>
            <person name="Yan M."/>
            <person name="Ng V."/>
            <person name="Cullen D."/>
            <person name="Martin F."/>
            <person name="Rosso M.-N."/>
            <person name="Henrissat B."/>
            <person name="Hibbett D."/>
            <person name="Martinez A.T."/>
            <person name="Grigoriev I.V."/>
        </authorList>
    </citation>
    <scope>NUCLEOTIDE SEQUENCE</scope>
    <source>
        <strain evidence="1">AH 40177</strain>
    </source>
</reference>
<gene>
    <name evidence="1" type="ORF">BDP27DRAFT_1336403</name>
</gene>
<dbReference type="AlphaFoldDB" id="A0A9P5PH68"/>
<keyword evidence="2" id="KW-1185">Reference proteome</keyword>
<dbReference type="SUPFAM" id="SSF53335">
    <property type="entry name" value="S-adenosyl-L-methionine-dependent methyltransferases"/>
    <property type="match status" value="1"/>
</dbReference>
<evidence type="ECO:0000313" key="2">
    <source>
        <dbReference type="Proteomes" id="UP000772434"/>
    </source>
</evidence>
<protein>
    <submittedName>
        <fullName evidence="1">Uncharacterized protein</fullName>
    </submittedName>
</protein>
<organism evidence="1 2">
    <name type="scientific">Rhodocollybia butyracea</name>
    <dbReference type="NCBI Taxonomy" id="206335"/>
    <lineage>
        <taxon>Eukaryota</taxon>
        <taxon>Fungi</taxon>
        <taxon>Dikarya</taxon>
        <taxon>Basidiomycota</taxon>
        <taxon>Agaricomycotina</taxon>
        <taxon>Agaricomycetes</taxon>
        <taxon>Agaricomycetidae</taxon>
        <taxon>Agaricales</taxon>
        <taxon>Marasmiineae</taxon>
        <taxon>Omphalotaceae</taxon>
        <taxon>Rhodocollybia</taxon>
    </lineage>
</organism>
<evidence type="ECO:0000313" key="1">
    <source>
        <dbReference type="EMBL" id="KAF9062607.1"/>
    </source>
</evidence>
<dbReference type="Proteomes" id="UP000772434">
    <property type="component" value="Unassembled WGS sequence"/>
</dbReference>
<dbReference type="OrthoDB" id="184880at2759"/>
<dbReference type="InterPro" id="IPR029063">
    <property type="entry name" value="SAM-dependent_MTases_sf"/>
</dbReference>
<comment type="caution">
    <text evidence="1">The sequence shown here is derived from an EMBL/GenBank/DDBJ whole genome shotgun (WGS) entry which is preliminary data.</text>
</comment>
<proteinExistence type="predicted"/>
<sequence length="94" mass="10649">MPKTMCCSISNALTYKYASNIHFSVRSVTSDLPQEWQNSFSYVHQCLLVAAMNDSRWNMALDQLYDALKPGAWIELVEKAMALGWGQTPKGLYL</sequence>
<name>A0A9P5PH68_9AGAR</name>
<dbReference type="Gene3D" id="3.40.50.150">
    <property type="entry name" value="Vaccinia Virus protein VP39"/>
    <property type="match status" value="1"/>
</dbReference>
<dbReference type="EMBL" id="JADNRY010000167">
    <property type="protein sequence ID" value="KAF9062607.1"/>
    <property type="molecule type" value="Genomic_DNA"/>
</dbReference>